<dbReference type="AlphaFoldDB" id="A0A8J4RDN7"/>
<proteinExistence type="inferred from homology"/>
<feature type="repeat" description="PPR" evidence="3">
    <location>
        <begin position="324"/>
        <end position="354"/>
    </location>
</feature>
<dbReference type="Pfam" id="PF13041">
    <property type="entry name" value="PPR_2"/>
    <property type="match status" value="2"/>
</dbReference>
<evidence type="ECO:0000256" key="3">
    <source>
        <dbReference type="PROSITE-ProRule" id="PRU00708"/>
    </source>
</evidence>
<dbReference type="Proteomes" id="UP000737018">
    <property type="component" value="Unassembled WGS sequence"/>
</dbReference>
<dbReference type="FunFam" id="1.25.40.10:FF:000450">
    <property type="entry name" value="Putative pentatricopeptide repeat-containing protein"/>
    <property type="match status" value="1"/>
</dbReference>
<dbReference type="InterPro" id="IPR031974">
    <property type="entry name" value="PDCD7"/>
</dbReference>
<dbReference type="InterPro" id="IPR032867">
    <property type="entry name" value="DYW_dom"/>
</dbReference>
<evidence type="ECO:0000256" key="4">
    <source>
        <dbReference type="SAM" id="Coils"/>
    </source>
</evidence>
<feature type="region of interest" description="Disordered" evidence="5">
    <location>
        <begin position="959"/>
        <end position="995"/>
    </location>
</feature>
<gene>
    <name evidence="7" type="ORF">CMV_013542</name>
</gene>
<dbReference type="Pfam" id="PF01535">
    <property type="entry name" value="PPR"/>
    <property type="match status" value="4"/>
</dbReference>
<organism evidence="7 8">
    <name type="scientific">Castanea mollissima</name>
    <name type="common">Chinese chestnut</name>
    <dbReference type="NCBI Taxonomy" id="60419"/>
    <lineage>
        <taxon>Eukaryota</taxon>
        <taxon>Viridiplantae</taxon>
        <taxon>Streptophyta</taxon>
        <taxon>Embryophyta</taxon>
        <taxon>Tracheophyta</taxon>
        <taxon>Spermatophyta</taxon>
        <taxon>Magnoliopsida</taxon>
        <taxon>eudicotyledons</taxon>
        <taxon>Gunneridae</taxon>
        <taxon>Pentapetalae</taxon>
        <taxon>rosids</taxon>
        <taxon>fabids</taxon>
        <taxon>Fagales</taxon>
        <taxon>Fagaceae</taxon>
        <taxon>Castanea</taxon>
    </lineage>
</organism>
<feature type="coiled-coil region" evidence="4">
    <location>
        <begin position="826"/>
        <end position="892"/>
    </location>
</feature>
<protein>
    <recommendedName>
        <fullName evidence="6">DYW domain-containing protein</fullName>
    </recommendedName>
</protein>
<evidence type="ECO:0000256" key="5">
    <source>
        <dbReference type="SAM" id="MobiDB-lite"/>
    </source>
</evidence>
<dbReference type="InterPro" id="IPR002885">
    <property type="entry name" value="PPR_rpt"/>
</dbReference>
<reference evidence="7" key="1">
    <citation type="submission" date="2020-03" db="EMBL/GenBank/DDBJ databases">
        <title>Castanea mollissima Vanexum genome sequencing.</title>
        <authorList>
            <person name="Staton M."/>
        </authorList>
    </citation>
    <scope>NUCLEOTIDE SEQUENCE</scope>
    <source>
        <tissue evidence="7">Leaf</tissue>
    </source>
</reference>
<feature type="repeat" description="PPR" evidence="3">
    <location>
        <begin position="153"/>
        <end position="187"/>
    </location>
</feature>
<dbReference type="Gene3D" id="1.25.40.10">
    <property type="entry name" value="Tetratricopeptide repeat domain"/>
    <property type="match status" value="3"/>
</dbReference>
<dbReference type="Pfam" id="PF14432">
    <property type="entry name" value="DYW_deaminase"/>
    <property type="match status" value="1"/>
</dbReference>
<dbReference type="Pfam" id="PF20431">
    <property type="entry name" value="E_motif"/>
    <property type="match status" value="1"/>
</dbReference>
<evidence type="ECO:0000313" key="8">
    <source>
        <dbReference type="Proteomes" id="UP000737018"/>
    </source>
</evidence>
<evidence type="ECO:0000256" key="2">
    <source>
        <dbReference type="ARBA" id="ARBA00022737"/>
    </source>
</evidence>
<name>A0A8J4RDN7_9ROSI</name>
<dbReference type="OrthoDB" id="1487578at2759"/>
<feature type="repeat" description="PPR" evidence="3">
    <location>
        <begin position="254"/>
        <end position="288"/>
    </location>
</feature>
<dbReference type="GO" id="GO:0009451">
    <property type="term" value="P:RNA modification"/>
    <property type="evidence" value="ECO:0007669"/>
    <property type="project" value="InterPro"/>
</dbReference>
<dbReference type="InterPro" id="IPR011990">
    <property type="entry name" value="TPR-like_helical_dom_sf"/>
</dbReference>
<feature type="compositionally biased region" description="Basic and acidic residues" evidence="5">
    <location>
        <begin position="963"/>
        <end position="975"/>
    </location>
</feature>
<dbReference type="EMBL" id="JRKL02001816">
    <property type="protein sequence ID" value="KAF3961891.1"/>
    <property type="molecule type" value="Genomic_DNA"/>
</dbReference>
<evidence type="ECO:0000256" key="1">
    <source>
        <dbReference type="ARBA" id="ARBA00006643"/>
    </source>
</evidence>
<accession>A0A8J4RDN7</accession>
<dbReference type="FunFam" id="1.25.40.10:FF:000090">
    <property type="entry name" value="Pentatricopeptide repeat-containing protein, chloroplastic"/>
    <property type="match status" value="1"/>
</dbReference>
<evidence type="ECO:0000259" key="6">
    <source>
        <dbReference type="Pfam" id="PF14432"/>
    </source>
</evidence>
<keyword evidence="8" id="KW-1185">Reference proteome</keyword>
<dbReference type="GO" id="GO:0008270">
    <property type="term" value="F:zinc ion binding"/>
    <property type="evidence" value="ECO:0007669"/>
    <property type="project" value="InterPro"/>
</dbReference>
<feature type="repeat" description="PPR" evidence="3">
    <location>
        <begin position="355"/>
        <end position="389"/>
    </location>
</feature>
<dbReference type="PANTHER" id="PTHR47926:SF503">
    <property type="entry name" value="PENTATRICOPEPTIDE REPEAT-CONTAINING PROTEIN"/>
    <property type="match status" value="1"/>
</dbReference>
<dbReference type="GO" id="GO:0003723">
    <property type="term" value="F:RNA binding"/>
    <property type="evidence" value="ECO:0007669"/>
    <property type="project" value="InterPro"/>
</dbReference>
<dbReference type="InterPro" id="IPR046960">
    <property type="entry name" value="PPR_At4g14850-like_plant"/>
</dbReference>
<dbReference type="SUPFAM" id="SSF48452">
    <property type="entry name" value="TPR-like"/>
    <property type="match status" value="1"/>
</dbReference>
<dbReference type="InterPro" id="IPR046849">
    <property type="entry name" value="E2_motif"/>
</dbReference>
<keyword evidence="2" id="KW-0677">Repeat</keyword>
<feature type="compositionally biased region" description="Polar residues" evidence="5">
    <location>
        <begin position="984"/>
        <end position="995"/>
    </location>
</feature>
<feature type="repeat" description="PPR" evidence="3">
    <location>
        <begin position="426"/>
        <end position="460"/>
    </location>
</feature>
<feature type="coiled-coil region" evidence="4">
    <location>
        <begin position="701"/>
        <end position="728"/>
    </location>
</feature>
<keyword evidence="4" id="KW-0175">Coiled coil</keyword>
<dbReference type="Pfam" id="PF16021">
    <property type="entry name" value="PDCD7"/>
    <property type="match status" value="1"/>
</dbReference>
<feature type="domain" description="DYW" evidence="6">
    <location>
        <begin position="588"/>
        <end position="638"/>
    </location>
</feature>
<dbReference type="PROSITE" id="PS51375">
    <property type="entry name" value="PPR"/>
    <property type="match status" value="5"/>
</dbReference>
<dbReference type="NCBIfam" id="TIGR00756">
    <property type="entry name" value="PPR"/>
    <property type="match status" value="5"/>
</dbReference>
<sequence length="1078" mass="121560">MSHDIPIVQSFNISTHFNLPPTSMTVQRSLISSTNKLLHLQTTKTTSTSITNPWNFRLRELAKQCECGQALTLYLQMLRSGFSPNAFTFPFILKSCAALSLPISGSQLHCHVIKTGCDPDPFVQTSLISMYCRCSSIEYARKVFDENGESRELTICYNALISGYTSNSRFYDGVLLFRKMREAGVSVDSVTMLGLVPVCTLPVHLSLGTCLHGCCVKVGLDSNVSVSNCLLTMYVKCGAVAYARTLFNAMPEKGLITWNAMISGYAQNGLARHVLDLYHEMELTGIHPDPVTFLGVLSSCAYIGAHKVGSEIERQIHCRGFGSNPFLSNALINMYARCGNLGKAHAIFDHMPEKSVISWTAIIGGYGMHGHGEIAVQLFDEMIGTGIIPDKAVFVSVLSACSHAGLTDKGLDYFAAMERTYGLQPGLDHYSCMVDLLGRAGRLKEAKELIESMKLKPDAPIWGALLGACKIHKNVELAELAFNQVIELDPTNIGYYVLLSNIYSEAQNMEGVLKVRAMMRERKLKKEPGYSYVEYKGRVHLFLAGDRTHPQEKEIYGMLDELENLVKELVGSYKNDQERRNEEILSGMGVHSEKLAIAFGLLNTRPGTEIVVIKNLRICENCHLFIKLVSKIVDRQFFQAKPKFRYLLNNPFVQLVFSYRPWQKLEFCALVMNPVPFQTVPPQWLPMLPPNLPTSSAFWESKNVQERLRELQDTLDLAKAMKKELEILMMIKDGKGGVQDEDSGTNAIFIDRFKKILKDKRISLESQESLSVEAVNALMSKLRAQLEPFRVIVDEATPWEEKSAVVRLSNKIQKYKRNKLWRKRKRKRIAEMLTKEREQFEQADKEADEWRAREIAKDIAKRKVEKMKEVAKLKAKEERKKLESELEQVLIVEKLQELRSIRIQKLKKQGHFLPEEDDKFMDKVRAAVEEEERQAIAAADTDAAKDAIASAEESRKTLLSHGLDSRDLSSDKDSNMESEDQIIETENNKGSTSVTMKESEPQALEGQGISGAYDSVANLPLEFYHYYHGSNTDMGTLIEVRRTWDAYIRPGGSRIPGHWVQPPPPADETWASYLVRSK</sequence>
<evidence type="ECO:0000313" key="7">
    <source>
        <dbReference type="EMBL" id="KAF3961891.1"/>
    </source>
</evidence>
<comment type="caution">
    <text evidence="7">The sequence shown here is derived from an EMBL/GenBank/DDBJ whole genome shotgun (WGS) entry which is preliminary data.</text>
</comment>
<dbReference type="Pfam" id="PF20430">
    <property type="entry name" value="Eplus_motif"/>
    <property type="match status" value="1"/>
</dbReference>
<comment type="similarity">
    <text evidence="1">Belongs to the PPR family. PCMP-H subfamily.</text>
</comment>
<dbReference type="PANTHER" id="PTHR47926">
    <property type="entry name" value="PENTATRICOPEPTIDE REPEAT-CONTAINING PROTEIN"/>
    <property type="match status" value="1"/>
</dbReference>
<dbReference type="InterPro" id="IPR046848">
    <property type="entry name" value="E_motif"/>
</dbReference>
<dbReference type="FunFam" id="1.25.40.10:FF:000682">
    <property type="entry name" value="Pentatricopeptide repeat-containing protein At3g16610"/>
    <property type="match status" value="1"/>
</dbReference>